<dbReference type="OrthoDB" id="9816361at2"/>
<dbReference type="InterPro" id="IPR029024">
    <property type="entry name" value="TerB-like"/>
</dbReference>
<name>A0A2P2DIK5_9LEPT</name>
<proteinExistence type="predicted"/>
<evidence type="ECO:0000259" key="2">
    <source>
        <dbReference type="Pfam" id="PF13280"/>
    </source>
</evidence>
<dbReference type="CDD" id="cd07177">
    <property type="entry name" value="terB_like"/>
    <property type="match status" value="1"/>
</dbReference>
<accession>A0A2P2DIK5</accession>
<feature type="domain" description="WYL" evidence="2">
    <location>
        <begin position="102"/>
        <end position="144"/>
    </location>
</feature>
<dbReference type="InterPro" id="IPR026881">
    <property type="entry name" value="WYL_dom"/>
</dbReference>
<dbReference type="AlphaFoldDB" id="A0A2P2DIK5"/>
<dbReference type="Proteomes" id="UP000245206">
    <property type="component" value="Unassembled WGS sequence"/>
</dbReference>
<sequence length="282" mass="32113">MSKFPPYYVAIASLLLSVLFYIFGLKEVLFITLPAGIIYFIKGLISDGAFKYPERPIPVSGNVTKTFPKSEVKEKNTKKSENPIDLRSLYLIGYKDSKDNKTVRRITVKKIYGSDYYGDLYLDSFCHERQEPRTFVVSRIQELTDLETGEIIGDPTSYFQNKINNSPLGKVTKSINEFSDTILPMIYLGRSDGKLAKSEKLEIVDFLISKSNDLDRDLLLKEIGKLYCSTEDLLKSLKVLKHKSQSEKDEIVSLADRIVNADKKLDPLEIGIFEKIKLELKS</sequence>
<evidence type="ECO:0000313" key="4">
    <source>
        <dbReference type="Proteomes" id="UP000245206"/>
    </source>
</evidence>
<organism evidence="3 4">
    <name type="scientific">Leptospira ellinghausenii</name>
    <dbReference type="NCBI Taxonomy" id="1917822"/>
    <lineage>
        <taxon>Bacteria</taxon>
        <taxon>Pseudomonadati</taxon>
        <taxon>Spirochaetota</taxon>
        <taxon>Spirochaetia</taxon>
        <taxon>Leptospirales</taxon>
        <taxon>Leptospiraceae</taxon>
        <taxon>Leptospira</taxon>
    </lineage>
</organism>
<dbReference type="RefSeq" id="WP_108961441.1">
    <property type="nucleotide sequence ID" value="NZ_BFAZ01000013.1"/>
</dbReference>
<dbReference type="EMBL" id="BFAZ01000013">
    <property type="protein sequence ID" value="GBF44472.1"/>
    <property type="molecule type" value="Genomic_DNA"/>
</dbReference>
<keyword evidence="1" id="KW-1133">Transmembrane helix</keyword>
<evidence type="ECO:0000256" key="1">
    <source>
        <dbReference type="SAM" id="Phobius"/>
    </source>
</evidence>
<evidence type="ECO:0000313" key="3">
    <source>
        <dbReference type="EMBL" id="GBF44472.1"/>
    </source>
</evidence>
<reference evidence="4" key="1">
    <citation type="journal article" date="2019" name="Microbiol. Immunol.">
        <title>Molecular and phenotypic characterization of Leptospira johnsonii sp. nov., Leptospira ellinghausenii sp. nov. and Leptospira ryugenii sp. nov. isolated from soil and water in Japan.</title>
        <authorList>
            <person name="Masuzawa T."/>
            <person name="Saito M."/>
            <person name="Nakao R."/>
            <person name="Nikaido Y."/>
            <person name="Matsumoto M."/>
            <person name="Ogawa M."/>
            <person name="Yokoyama M."/>
            <person name="Hidaka Y."/>
            <person name="Tomita J."/>
            <person name="Sakakibara K."/>
            <person name="Suzuki K."/>
            <person name="Yasuda S."/>
            <person name="Sato H."/>
            <person name="Yamaguchi M."/>
            <person name="Yoshida S.I."/>
            <person name="Koizumi N."/>
            <person name="Kawamura Y."/>
        </authorList>
    </citation>
    <scope>NUCLEOTIDE SEQUENCE [LARGE SCALE GENOMIC DNA]</scope>
    <source>
        <strain evidence="4">E18</strain>
    </source>
</reference>
<keyword evidence="4" id="KW-1185">Reference proteome</keyword>
<keyword evidence="1" id="KW-0472">Membrane</keyword>
<keyword evidence="1" id="KW-0812">Transmembrane</keyword>
<protein>
    <recommendedName>
        <fullName evidence="2">WYL domain-containing protein</fullName>
    </recommendedName>
</protein>
<dbReference type="SUPFAM" id="SSF158682">
    <property type="entry name" value="TerB-like"/>
    <property type="match status" value="1"/>
</dbReference>
<feature type="transmembrane region" description="Helical" evidence="1">
    <location>
        <begin position="7"/>
        <end position="23"/>
    </location>
</feature>
<dbReference type="Pfam" id="PF13280">
    <property type="entry name" value="WYL"/>
    <property type="match status" value="1"/>
</dbReference>
<gene>
    <name evidence="3" type="ORF">LPTSP2_37750</name>
</gene>
<comment type="caution">
    <text evidence="3">The sequence shown here is derived from an EMBL/GenBank/DDBJ whole genome shotgun (WGS) entry which is preliminary data.</text>
</comment>
<feature type="transmembrane region" description="Helical" evidence="1">
    <location>
        <begin position="29"/>
        <end position="45"/>
    </location>
</feature>